<name>A0ABD5NXV4_9EURY</name>
<comment type="caution">
    <text evidence="1">The sequence shown here is derived from an EMBL/GenBank/DDBJ whole genome shotgun (WGS) entry which is preliminary data.</text>
</comment>
<gene>
    <name evidence="1" type="ORF">ACFOZ7_06500</name>
</gene>
<dbReference type="Proteomes" id="UP001595821">
    <property type="component" value="Unassembled WGS sequence"/>
</dbReference>
<protein>
    <submittedName>
        <fullName evidence="1">Uncharacterized protein</fullName>
    </submittedName>
</protein>
<dbReference type="EMBL" id="JBHSDJ010000014">
    <property type="protein sequence ID" value="MFC4246646.1"/>
    <property type="molecule type" value="Genomic_DNA"/>
</dbReference>
<reference evidence="1 2" key="1">
    <citation type="journal article" date="2014" name="Int. J. Syst. Evol. Microbiol.">
        <title>Complete genome sequence of Corynebacterium casei LMG S-19264T (=DSM 44701T), isolated from a smear-ripened cheese.</title>
        <authorList>
            <consortium name="US DOE Joint Genome Institute (JGI-PGF)"/>
            <person name="Walter F."/>
            <person name="Albersmeier A."/>
            <person name="Kalinowski J."/>
            <person name="Ruckert C."/>
        </authorList>
    </citation>
    <scope>NUCLEOTIDE SEQUENCE [LARGE SCALE GENOMIC DNA]</scope>
    <source>
        <strain evidence="1 2">IBRC-M 10912</strain>
    </source>
</reference>
<sequence length="121" mass="14225">MNQPSSLAKLRTRIDAFRMKNASEAEIRERQHQRLQELLDFVLRKSRFYKRLYEDVDRPITTLDSLPPVTKPQLMEHFDSVVTDTAVELDDVKDFTADTETIGERFLGRYPVWMMPCFAAE</sequence>
<evidence type="ECO:0000313" key="1">
    <source>
        <dbReference type="EMBL" id="MFC4246646.1"/>
    </source>
</evidence>
<dbReference type="GeneID" id="71856402"/>
<proteinExistence type="predicted"/>
<accession>A0ABD5NXV4</accession>
<evidence type="ECO:0000313" key="2">
    <source>
        <dbReference type="Proteomes" id="UP001595821"/>
    </source>
</evidence>
<dbReference type="RefSeq" id="WP_246975518.1">
    <property type="nucleotide sequence ID" value="NZ_CP095398.1"/>
</dbReference>
<dbReference type="AlphaFoldDB" id="A0ABD5NXV4"/>
<dbReference type="Gene3D" id="3.40.50.12780">
    <property type="entry name" value="N-terminal domain of ligase-like"/>
    <property type="match status" value="1"/>
</dbReference>
<dbReference type="InterPro" id="IPR042099">
    <property type="entry name" value="ANL_N_sf"/>
</dbReference>
<organism evidence="1 2">
    <name type="scientific">Natribaculum luteum</name>
    <dbReference type="NCBI Taxonomy" id="1586232"/>
    <lineage>
        <taxon>Archaea</taxon>
        <taxon>Methanobacteriati</taxon>
        <taxon>Methanobacteriota</taxon>
        <taxon>Stenosarchaea group</taxon>
        <taxon>Halobacteria</taxon>
        <taxon>Halobacteriales</taxon>
        <taxon>Natrialbaceae</taxon>
        <taxon>Natribaculum</taxon>
    </lineage>
</organism>